<dbReference type="CDD" id="cd12967">
    <property type="entry name" value="CBM_SusE-F_like_u1"/>
    <property type="match status" value="1"/>
</dbReference>
<accession>A0A9X2EYU6</accession>
<name>A0A9X2EYU6_9SPHI</name>
<evidence type="ECO:0000259" key="1">
    <source>
        <dbReference type="Pfam" id="PF14292"/>
    </source>
</evidence>
<comment type="caution">
    <text evidence="2">The sequence shown here is derived from an EMBL/GenBank/DDBJ whole genome shotgun (WGS) entry which is preliminary data.</text>
</comment>
<dbReference type="GO" id="GO:2001070">
    <property type="term" value="F:starch binding"/>
    <property type="evidence" value="ECO:0007669"/>
    <property type="project" value="InterPro"/>
</dbReference>
<protein>
    <submittedName>
        <fullName evidence="2">SusE domain-containing protein</fullName>
    </submittedName>
</protein>
<sequence length="357" mass="38782">MKKQFYTLLLLSIALFSCQKEEAVGPMIAEDIKAPVITNPSVGSVVEITETNLTDTVKIKWQQADYGVTTAVSYNVEADLASRQFSQPISIGSSNSGQLAIVMSDLNKKLLDQLHLPENQASEIELRIGASINNQKSVISQIVKLTVTPFKAIVEEPPIPEPVRLWVPGGYQGYKPDQAPKMTDIGDGKFEGYVYISSGTDLKFTSAPDWNHINYGYASDGKLTTDGGAGSMSVDKAGVYKLEANINDLTYKITLISTWGVIGTATPSNWDASTPMTYNVNKDEWSVKLNLKAGALKFRANDGWDINFGPAASGDLVGELIQTNDAISIPEDGNYTVTISLSKANAPYKYSYTVLKN</sequence>
<dbReference type="Proteomes" id="UP001155182">
    <property type="component" value="Unassembled WGS sequence"/>
</dbReference>
<organism evidence="2 3">
    <name type="scientific">Solitalea agri</name>
    <dbReference type="NCBI Taxonomy" id="2953739"/>
    <lineage>
        <taxon>Bacteria</taxon>
        <taxon>Pseudomonadati</taxon>
        <taxon>Bacteroidota</taxon>
        <taxon>Sphingobacteriia</taxon>
        <taxon>Sphingobacteriales</taxon>
        <taxon>Sphingobacteriaceae</taxon>
        <taxon>Solitalea</taxon>
    </lineage>
</organism>
<keyword evidence="3" id="KW-1185">Reference proteome</keyword>
<feature type="domain" description="SusE outer membrane protein" evidence="1">
    <location>
        <begin position="30"/>
        <end position="128"/>
    </location>
</feature>
<dbReference type="GO" id="GO:0019867">
    <property type="term" value="C:outer membrane"/>
    <property type="evidence" value="ECO:0007669"/>
    <property type="project" value="InterPro"/>
</dbReference>
<gene>
    <name evidence="2" type="ORF">NF867_01045</name>
</gene>
<dbReference type="PROSITE" id="PS51257">
    <property type="entry name" value="PROKAR_LIPOPROTEIN"/>
    <property type="match status" value="1"/>
</dbReference>
<dbReference type="InterPro" id="IPR025970">
    <property type="entry name" value="SusE"/>
</dbReference>
<dbReference type="Gene3D" id="2.60.40.3620">
    <property type="match status" value="2"/>
</dbReference>
<reference evidence="2" key="1">
    <citation type="submission" date="2022-06" db="EMBL/GenBank/DDBJ databases">
        <title>Solitalea sp. MAHUQ-68 isolated from rhizospheric soil.</title>
        <authorList>
            <person name="Huq M.A."/>
        </authorList>
    </citation>
    <scope>NUCLEOTIDE SEQUENCE</scope>
    <source>
        <strain evidence="2">MAHUQ-68</strain>
    </source>
</reference>
<proteinExistence type="predicted"/>
<evidence type="ECO:0000313" key="3">
    <source>
        <dbReference type="Proteomes" id="UP001155182"/>
    </source>
</evidence>
<dbReference type="EMBL" id="JAMWYS010000003">
    <property type="protein sequence ID" value="MCO4291447.1"/>
    <property type="molecule type" value="Genomic_DNA"/>
</dbReference>
<dbReference type="Pfam" id="PF14292">
    <property type="entry name" value="SusE"/>
    <property type="match status" value="1"/>
</dbReference>
<evidence type="ECO:0000313" key="2">
    <source>
        <dbReference type="EMBL" id="MCO4291447.1"/>
    </source>
</evidence>
<dbReference type="AlphaFoldDB" id="A0A9X2EYU6"/>
<dbReference type="CDD" id="cd12956">
    <property type="entry name" value="CBM_SusE-F_like"/>
    <property type="match status" value="1"/>
</dbReference>
<dbReference type="RefSeq" id="WP_252585681.1">
    <property type="nucleotide sequence ID" value="NZ_JAMWYS010000003.1"/>
</dbReference>